<dbReference type="GO" id="GO:0001837">
    <property type="term" value="P:epithelial to mesenchymal transition"/>
    <property type="evidence" value="ECO:0007669"/>
    <property type="project" value="TreeGrafter"/>
</dbReference>
<dbReference type="OrthoDB" id="8964862at2759"/>
<gene>
    <name evidence="3" type="ORF">JZ751_001186</name>
</gene>
<name>A0A8T2PT46_9TELE</name>
<evidence type="ECO:0000256" key="1">
    <source>
        <dbReference type="SAM" id="Coils"/>
    </source>
</evidence>
<sequence length="326" mass="36630">MLLSISSKAIQSLQAEMSRLREQLEGCLWRDESSHPITAPPLAQEDLLQPQHSSTPHHRFTQYQEGERRLEGEGEEEEETEVEDGDEEEMIRKKANPRTRSFSVPHLREKLDITSESDYTQPTSKPQSSRQIPHSSVADWRRSTRSRRKGEGGTKPVTYRGPYTGQQYSTAVSGGHDEVDKKESQSHTSTDYLSKDTNRNPTRGLQGVGTPPTIPNLILDTVLFARVSAVPRKRIAQAFQSTGAQVLRHKLVVLYYSTPMSKATPTYSQPDLLSMDGERGRKRQLGHALLVDRHSLSSSLSQAIKAARHMRAVSRRMAHSLSTSLH</sequence>
<dbReference type="PANTHER" id="PTHR21510:SF15">
    <property type="entry name" value="MICROTUBULE ORGANIZATION PROTEIN AKNA"/>
    <property type="match status" value="1"/>
</dbReference>
<keyword evidence="1" id="KW-0175">Coiled coil</keyword>
<dbReference type="EMBL" id="JAFBMS010000002">
    <property type="protein sequence ID" value="KAG9354476.1"/>
    <property type="molecule type" value="Genomic_DNA"/>
</dbReference>
<reference evidence="3" key="1">
    <citation type="thesis" date="2021" institute="BYU ScholarsArchive" country="Provo, UT, USA">
        <title>Applications of and Algorithms for Genome Assembly and Genomic Analyses with an Emphasis on Marine Teleosts.</title>
        <authorList>
            <person name="Pickett B.D."/>
        </authorList>
    </citation>
    <scope>NUCLEOTIDE SEQUENCE</scope>
    <source>
        <strain evidence="3">HI-2016</strain>
    </source>
</reference>
<dbReference type="GO" id="GO:0021849">
    <property type="term" value="P:neuroblast division in subventricular zone"/>
    <property type="evidence" value="ECO:0007669"/>
    <property type="project" value="TreeGrafter"/>
</dbReference>
<feature type="compositionally biased region" description="Basic and acidic residues" evidence="2">
    <location>
        <begin position="175"/>
        <end position="185"/>
    </location>
</feature>
<protein>
    <submittedName>
        <fullName evidence="3">Uncharacterized protein</fullName>
    </submittedName>
</protein>
<dbReference type="InterPro" id="IPR052655">
    <property type="entry name" value="AKNA_Centrosome-Trans_reg"/>
</dbReference>
<feature type="compositionally biased region" description="Polar residues" evidence="2">
    <location>
        <begin position="114"/>
        <end position="134"/>
    </location>
</feature>
<keyword evidence="4" id="KW-1185">Reference proteome</keyword>
<dbReference type="PANTHER" id="PTHR21510">
    <property type="entry name" value="AKNA DOMAIN-CONTAINING PROTEIN"/>
    <property type="match status" value="1"/>
</dbReference>
<evidence type="ECO:0000256" key="2">
    <source>
        <dbReference type="SAM" id="MobiDB-lite"/>
    </source>
</evidence>
<organism evidence="3 4">
    <name type="scientific">Albula glossodonta</name>
    <name type="common">roundjaw bonefish</name>
    <dbReference type="NCBI Taxonomy" id="121402"/>
    <lineage>
        <taxon>Eukaryota</taxon>
        <taxon>Metazoa</taxon>
        <taxon>Chordata</taxon>
        <taxon>Craniata</taxon>
        <taxon>Vertebrata</taxon>
        <taxon>Euteleostomi</taxon>
        <taxon>Actinopterygii</taxon>
        <taxon>Neopterygii</taxon>
        <taxon>Teleostei</taxon>
        <taxon>Albuliformes</taxon>
        <taxon>Albulidae</taxon>
        <taxon>Albula</taxon>
    </lineage>
</organism>
<feature type="region of interest" description="Disordered" evidence="2">
    <location>
        <begin position="31"/>
        <end position="209"/>
    </location>
</feature>
<proteinExistence type="predicted"/>
<feature type="compositionally biased region" description="Acidic residues" evidence="2">
    <location>
        <begin position="73"/>
        <end position="89"/>
    </location>
</feature>
<dbReference type="Proteomes" id="UP000824540">
    <property type="component" value="Unassembled WGS sequence"/>
</dbReference>
<comment type="caution">
    <text evidence="3">The sequence shown here is derived from an EMBL/GenBank/DDBJ whole genome shotgun (WGS) entry which is preliminary data.</text>
</comment>
<feature type="coiled-coil region" evidence="1">
    <location>
        <begin position="3"/>
        <end position="30"/>
    </location>
</feature>
<dbReference type="GO" id="GO:0005813">
    <property type="term" value="C:centrosome"/>
    <property type="evidence" value="ECO:0007669"/>
    <property type="project" value="TreeGrafter"/>
</dbReference>
<accession>A0A8T2PT46</accession>
<evidence type="ECO:0000313" key="4">
    <source>
        <dbReference type="Proteomes" id="UP000824540"/>
    </source>
</evidence>
<dbReference type="AlphaFoldDB" id="A0A8T2PT46"/>
<dbReference type="GO" id="GO:0060234">
    <property type="term" value="P:neuroblast delamination"/>
    <property type="evidence" value="ECO:0007669"/>
    <property type="project" value="TreeGrafter"/>
</dbReference>
<evidence type="ECO:0000313" key="3">
    <source>
        <dbReference type="EMBL" id="KAG9354476.1"/>
    </source>
</evidence>